<sequence length="362" mass="38435">MKVWQVGIVGCGVISRAYVKGLALFDHVAIAAVADLNPDAATALAAEIGCPALEVDALLDRSDIDIVLNLTIPKAHAEVDLKALAAGKHAYSEKPLAVDRDQGKLVVAAAAANGLRLGCAPDTFLGGGQQTARHAIDQGLIGEPVAATAFMLSHGHEAWHPAPEFFYEAGGGPMLDMGPYYLTALVNLMGPIRKVSGMTRITFPERTITSQPLAGKVIRPEVPTHYAGTVEFYSGAIGTIIQSFDIWGGALPRIEVYGTEGSLGVPDPNTFQGPVTHLAGIFRNREWTEVPLTHSDQVLRGIGLADMAHALTHDRPHRAGGDLAHHVLEVMELFRESSDRGSHLNTTTTCSRPEPLPTAGGF</sequence>
<feature type="region of interest" description="Disordered" evidence="2">
    <location>
        <begin position="339"/>
        <end position="362"/>
    </location>
</feature>
<gene>
    <name evidence="5" type="ORF">F4Y08_11615</name>
</gene>
<comment type="caution">
    <text evidence="5">The sequence shown here is derived from an EMBL/GenBank/DDBJ whole genome shotgun (WGS) entry which is preliminary data.</text>
</comment>
<dbReference type="GO" id="GO:0016491">
    <property type="term" value="F:oxidoreductase activity"/>
    <property type="evidence" value="ECO:0007669"/>
    <property type="project" value="UniProtKB-KW"/>
</dbReference>
<dbReference type="SUPFAM" id="SSF51735">
    <property type="entry name" value="NAD(P)-binding Rossmann-fold domains"/>
    <property type="match status" value="1"/>
</dbReference>
<organism evidence="5">
    <name type="scientific">Caldilineaceae bacterium SB0662_bin_9</name>
    <dbReference type="NCBI Taxonomy" id="2605258"/>
    <lineage>
        <taxon>Bacteria</taxon>
        <taxon>Bacillati</taxon>
        <taxon>Chloroflexota</taxon>
        <taxon>Caldilineae</taxon>
        <taxon>Caldilineales</taxon>
        <taxon>Caldilineaceae</taxon>
    </lineage>
</organism>
<evidence type="ECO:0000256" key="1">
    <source>
        <dbReference type="ARBA" id="ARBA00023002"/>
    </source>
</evidence>
<dbReference type="Pfam" id="PF01408">
    <property type="entry name" value="GFO_IDH_MocA"/>
    <property type="match status" value="1"/>
</dbReference>
<dbReference type="Gene3D" id="3.30.360.10">
    <property type="entry name" value="Dihydrodipicolinate Reductase, domain 2"/>
    <property type="match status" value="1"/>
</dbReference>
<evidence type="ECO:0000256" key="2">
    <source>
        <dbReference type="SAM" id="MobiDB-lite"/>
    </source>
</evidence>
<protein>
    <submittedName>
        <fullName evidence="5">Gfo/Idh/MocA family oxidoreductase</fullName>
    </submittedName>
</protein>
<keyword evidence="1" id="KW-0560">Oxidoreductase</keyword>
<reference evidence="5" key="1">
    <citation type="submission" date="2019-09" db="EMBL/GenBank/DDBJ databases">
        <title>Characterisation of the sponge microbiome using genome-centric metagenomics.</title>
        <authorList>
            <person name="Engelberts J.P."/>
            <person name="Robbins S.J."/>
            <person name="De Goeij J.M."/>
            <person name="Aranda M."/>
            <person name="Bell S.C."/>
            <person name="Webster N.S."/>
        </authorList>
    </citation>
    <scope>NUCLEOTIDE SEQUENCE</scope>
    <source>
        <strain evidence="5">SB0662_bin_9</strain>
    </source>
</reference>
<accession>A0A6B1DUK7</accession>
<feature type="domain" description="Gfo/Idh/MocA-like oxidoreductase N-terminal" evidence="3">
    <location>
        <begin position="5"/>
        <end position="117"/>
    </location>
</feature>
<dbReference type="EMBL" id="VXPY01000084">
    <property type="protein sequence ID" value="MYD90961.1"/>
    <property type="molecule type" value="Genomic_DNA"/>
</dbReference>
<dbReference type="Pfam" id="PF22725">
    <property type="entry name" value="GFO_IDH_MocA_C3"/>
    <property type="match status" value="1"/>
</dbReference>
<dbReference type="SUPFAM" id="SSF55347">
    <property type="entry name" value="Glyceraldehyde-3-phosphate dehydrogenase-like, C-terminal domain"/>
    <property type="match status" value="1"/>
</dbReference>
<dbReference type="InterPro" id="IPR000683">
    <property type="entry name" value="Gfo/Idh/MocA-like_OxRdtase_N"/>
</dbReference>
<evidence type="ECO:0000313" key="5">
    <source>
        <dbReference type="EMBL" id="MYD90961.1"/>
    </source>
</evidence>
<dbReference type="InterPro" id="IPR036291">
    <property type="entry name" value="NAD(P)-bd_dom_sf"/>
</dbReference>
<evidence type="ECO:0000259" key="3">
    <source>
        <dbReference type="Pfam" id="PF01408"/>
    </source>
</evidence>
<dbReference type="Gene3D" id="3.40.50.720">
    <property type="entry name" value="NAD(P)-binding Rossmann-like Domain"/>
    <property type="match status" value="1"/>
</dbReference>
<proteinExistence type="predicted"/>
<name>A0A6B1DUK7_9CHLR</name>
<dbReference type="InterPro" id="IPR055170">
    <property type="entry name" value="GFO_IDH_MocA-like_dom"/>
</dbReference>
<dbReference type="PANTHER" id="PTHR43818">
    <property type="entry name" value="BCDNA.GH03377"/>
    <property type="match status" value="1"/>
</dbReference>
<evidence type="ECO:0000259" key="4">
    <source>
        <dbReference type="Pfam" id="PF22725"/>
    </source>
</evidence>
<dbReference type="PANTHER" id="PTHR43818:SF11">
    <property type="entry name" value="BCDNA.GH03377"/>
    <property type="match status" value="1"/>
</dbReference>
<dbReference type="GO" id="GO:0000166">
    <property type="term" value="F:nucleotide binding"/>
    <property type="evidence" value="ECO:0007669"/>
    <property type="project" value="InterPro"/>
</dbReference>
<feature type="domain" description="GFO/IDH/MocA-like oxidoreductase" evidence="4">
    <location>
        <begin position="130"/>
        <end position="263"/>
    </location>
</feature>
<dbReference type="InterPro" id="IPR050463">
    <property type="entry name" value="Gfo/Idh/MocA_oxidrdct_glycsds"/>
</dbReference>
<dbReference type="AlphaFoldDB" id="A0A6B1DUK7"/>